<organism evidence="2 3">
    <name type="scientific">Anabarilius grahami</name>
    <name type="common">Kanglang fish</name>
    <name type="synonym">Barilius grahami</name>
    <dbReference type="NCBI Taxonomy" id="495550"/>
    <lineage>
        <taxon>Eukaryota</taxon>
        <taxon>Metazoa</taxon>
        <taxon>Chordata</taxon>
        <taxon>Craniata</taxon>
        <taxon>Vertebrata</taxon>
        <taxon>Euteleostomi</taxon>
        <taxon>Actinopterygii</taxon>
        <taxon>Neopterygii</taxon>
        <taxon>Teleostei</taxon>
        <taxon>Ostariophysi</taxon>
        <taxon>Cypriniformes</taxon>
        <taxon>Xenocyprididae</taxon>
        <taxon>Xenocypridinae</taxon>
        <taxon>Xenocypridinae incertae sedis</taxon>
        <taxon>Anabarilius</taxon>
    </lineage>
</organism>
<dbReference type="EMBL" id="RJVU01010259">
    <property type="protein sequence ID" value="ROL53459.1"/>
    <property type="molecule type" value="Genomic_DNA"/>
</dbReference>
<dbReference type="AlphaFoldDB" id="A0A3N0Z4P8"/>
<comment type="caution">
    <text evidence="2">The sequence shown here is derived from an EMBL/GenBank/DDBJ whole genome shotgun (WGS) entry which is preliminary data.</text>
</comment>
<gene>
    <name evidence="2" type="ORF">DPX16_3435</name>
</gene>
<dbReference type="Proteomes" id="UP000281406">
    <property type="component" value="Unassembled WGS sequence"/>
</dbReference>
<proteinExistence type="predicted"/>
<dbReference type="InterPro" id="IPR048366">
    <property type="entry name" value="TNP-like_GBD"/>
</dbReference>
<dbReference type="Pfam" id="PF21788">
    <property type="entry name" value="TNP-like_GBD"/>
    <property type="match status" value="1"/>
</dbReference>
<accession>A0A3N0Z4P8</accession>
<protein>
    <submittedName>
        <fullName evidence="2">DNA transposase THAP9</fullName>
    </submittedName>
</protein>
<name>A0A3N0Z4P8_ANAGA</name>
<dbReference type="PANTHER" id="PTHR47577:SF2">
    <property type="entry name" value="THAP DOMAIN CONTAINING 9"/>
    <property type="match status" value="1"/>
</dbReference>
<dbReference type="OrthoDB" id="8949181at2759"/>
<evidence type="ECO:0000259" key="1">
    <source>
        <dbReference type="Pfam" id="PF21788"/>
    </source>
</evidence>
<evidence type="ECO:0000313" key="3">
    <source>
        <dbReference type="Proteomes" id="UP000281406"/>
    </source>
</evidence>
<dbReference type="PANTHER" id="PTHR47577">
    <property type="entry name" value="THAP DOMAIN-CONTAINING PROTEIN 6"/>
    <property type="match status" value="1"/>
</dbReference>
<sequence length="207" mass="22894">MEEFKGCAATVRFLRTVDSAFDALNSRNPLGKGFNAPNKPTTKDRKQAETMLCGMKVEQYNKMVPFHTTKKKTDHRKKAIYDFIANGRSALNIYHDLVERAIAPCRYLLTCKLKAAISYITGFVVKKMKEKITCLPCSQALTTDGAAHDFIHLKDRGGLQKPSPGMLSVCLTTEKYIQKRITSGGQLPCGRGITLAISSEVIADCAE</sequence>
<keyword evidence="3" id="KW-1185">Reference proteome</keyword>
<reference evidence="2 3" key="1">
    <citation type="submission" date="2018-10" db="EMBL/GenBank/DDBJ databases">
        <title>Genome assembly for a Yunnan-Guizhou Plateau 3E fish, Anabarilius grahami (Regan), and its evolutionary and genetic applications.</title>
        <authorList>
            <person name="Jiang W."/>
        </authorList>
    </citation>
    <scope>NUCLEOTIDE SEQUENCE [LARGE SCALE GENOMIC DNA]</scope>
    <source>
        <strain evidence="2">AG-KIZ</strain>
        <tissue evidence="2">Muscle</tissue>
    </source>
</reference>
<feature type="domain" description="Transposable element P transposase-like GTP-binding insertion" evidence="1">
    <location>
        <begin position="2"/>
        <end position="37"/>
    </location>
</feature>
<evidence type="ECO:0000313" key="2">
    <source>
        <dbReference type="EMBL" id="ROL53459.1"/>
    </source>
</evidence>